<name>A0A832R8N2_9BACT</name>
<keyword evidence="1" id="KW-0812">Transmembrane</keyword>
<evidence type="ECO:0000313" key="3">
    <source>
        <dbReference type="Proteomes" id="UP000576550"/>
    </source>
</evidence>
<dbReference type="AlphaFoldDB" id="A0A832R8N2"/>
<evidence type="ECO:0000256" key="1">
    <source>
        <dbReference type="SAM" id="Phobius"/>
    </source>
</evidence>
<dbReference type="Proteomes" id="UP000576550">
    <property type="component" value="Unassembled WGS sequence"/>
</dbReference>
<comment type="caution">
    <text evidence="2">The sequence shown here is derived from an EMBL/GenBank/DDBJ whole genome shotgun (WGS) entry which is preliminary data.</text>
</comment>
<protein>
    <submittedName>
        <fullName evidence="2">Uncharacterized protein</fullName>
    </submittedName>
</protein>
<dbReference type="EMBL" id="DUTP01000003">
    <property type="protein sequence ID" value="HHX99466.1"/>
    <property type="molecule type" value="Genomic_DNA"/>
</dbReference>
<keyword evidence="1" id="KW-0472">Membrane</keyword>
<accession>A0A832R8N2</accession>
<feature type="transmembrane region" description="Helical" evidence="1">
    <location>
        <begin position="7"/>
        <end position="28"/>
    </location>
</feature>
<proteinExistence type="predicted"/>
<organism evidence="2 3">
    <name type="scientific">Candidatus Dojkabacteria bacterium</name>
    <dbReference type="NCBI Taxonomy" id="2099670"/>
    <lineage>
        <taxon>Bacteria</taxon>
        <taxon>Candidatus Dojkabacteria</taxon>
    </lineage>
</organism>
<keyword evidence="1" id="KW-1133">Transmembrane helix</keyword>
<gene>
    <name evidence="2" type="ORF">GX533_02185</name>
</gene>
<sequence length="138" mass="15557">MDNKKGVIGIGVLLFLLIVVGGILYQVFFVKDRVDDVDNSKTTENLRIEDRKDGFDFVAEYTKENTWEYTVKGQLPSPCHKTSVETLILESYPEQVSVVLKITTPEPDVACIQVIEEFEEKGTFTASEKAKVSFSVMK</sequence>
<reference evidence="2 3" key="1">
    <citation type="journal article" date="2020" name="Biotechnol. Biofuels">
        <title>New insights from the biogas microbiome by comprehensive genome-resolved metagenomics of nearly 1600 species originating from multiple anaerobic digesters.</title>
        <authorList>
            <person name="Campanaro S."/>
            <person name="Treu L."/>
            <person name="Rodriguez-R L.M."/>
            <person name="Kovalovszki A."/>
            <person name="Ziels R.M."/>
            <person name="Maus I."/>
            <person name="Zhu X."/>
            <person name="Kougias P.G."/>
            <person name="Basile A."/>
            <person name="Luo G."/>
            <person name="Schluter A."/>
            <person name="Konstantinidis K.T."/>
            <person name="Angelidaki I."/>
        </authorList>
    </citation>
    <scope>NUCLEOTIDE SEQUENCE [LARGE SCALE GENOMIC DNA]</scope>
    <source>
        <strain evidence="2">AS05jafATM_89</strain>
    </source>
</reference>
<evidence type="ECO:0000313" key="2">
    <source>
        <dbReference type="EMBL" id="HHX99466.1"/>
    </source>
</evidence>